<evidence type="ECO:0000256" key="4">
    <source>
        <dbReference type="ARBA" id="ARBA00048332"/>
    </source>
</evidence>
<dbReference type="AlphaFoldDB" id="A0A8T3VPN2"/>
<dbReference type="GO" id="GO:0043805">
    <property type="term" value="F:indolepyruvate ferredoxin oxidoreductase activity"/>
    <property type="evidence" value="ECO:0007669"/>
    <property type="project" value="UniProtKB-EC"/>
</dbReference>
<dbReference type="EC" id="1.2.7.8" evidence="5"/>
<evidence type="ECO:0000256" key="3">
    <source>
        <dbReference type="ARBA" id="ARBA00023002"/>
    </source>
</evidence>
<protein>
    <recommendedName>
        <fullName evidence="5">Indolepyruvate ferredoxin oxidoreductase subunit beta</fullName>
        <ecNumber evidence="5">1.2.7.8</ecNumber>
    </recommendedName>
</protein>
<reference evidence="7" key="1">
    <citation type="submission" date="2019-04" db="EMBL/GenBank/DDBJ databases">
        <title>Evolution of Biomass-Degrading Anaerobic Consortia Revealed by Metagenomics.</title>
        <authorList>
            <person name="Peng X."/>
        </authorList>
    </citation>
    <scope>NUCLEOTIDE SEQUENCE</scope>
    <source>
        <strain evidence="7">SIG12</strain>
    </source>
</reference>
<dbReference type="NCBIfam" id="TIGR03334">
    <property type="entry name" value="IOR_beta"/>
    <property type="match status" value="1"/>
</dbReference>
<organism evidence="7 8">
    <name type="scientific">Methanobrevibacter millerae</name>
    <dbReference type="NCBI Taxonomy" id="230361"/>
    <lineage>
        <taxon>Archaea</taxon>
        <taxon>Methanobacteriati</taxon>
        <taxon>Methanobacteriota</taxon>
        <taxon>Methanomada group</taxon>
        <taxon>Methanobacteria</taxon>
        <taxon>Methanobacteriales</taxon>
        <taxon>Methanobacteriaceae</taxon>
        <taxon>Methanobrevibacter</taxon>
    </lineage>
</organism>
<dbReference type="InterPro" id="IPR002869">
    <property type="entry name" value="Pyrv_flavodox_OxRed_cen"/>
</dbReference>
<sequence>MSYSIYICGVGGQGIIKTSVIIGEAAMNQGLDVVMSEIHGMSQRGGSVSTELKIGDFNSSIIPDTTADMLLSFEPIETIRGLHKVNKDSKIVYNTHPIIPSSTNEAYPSVDSITNSLKENFNHVLPIDATKLALEAGNVLSLNMVLLGAVTADDKFPLSKDSVIDAMKNNLHERFHDLNLKAIESGYNSIKG</sequence>
<dbReference type="InterPro" id="IPR052198">
    <property type="entry name" value="IorB_Oxidoreductase"/>
</dbReference>
<evidence type="ECO:0000259" key="6">
    <source>
        <dbReference type="Pfam" id="PF01558"/>
    </source>
</evidence>
<comment type="subunit">
    <text evidence="2">Heterodimer of the IorA and IorB subunits.</text>
</comment>
<keyword evidence="3" id="KW-0560">Oxidoreductase</keyword>
<dbReference type="InterPro" id="IPR019752">
    <property type="entry name" value="Pyrv/ketoisovalerate_OxRed_cat"/>
</dbReference>
<comment type="function">
    <text evidence="1">Catalyzes the ferredoxin-dependent oxidative decarboxylation of arylpyruvates.</text>
</comment>
<proteinExistence type="predicted"/>
<dbReference type="NCBIfam" id="NF005323">
    <property type="entry name" value="PRK06853.1-3"/>
    <property type="match status" value="1"/>
</dbReference>
<dbReference type="Gene3D" id="3.40.920.10">
    <property type="entry name" value="Pyruvate-ferredoxin oxidoreductase, PFOR, domain III"/>
    <property type="match status" value="1"/>
</dbReference>
<evidence type="ECO:0000313" key="7">
    <source>
        <dbReference type="EMBL" id="MBE6506204.1"/>
    </source>
</evidence>
<dbReference type="PANTHER" id="PTHR43854:SF1">
    <property type="entry name" value="INDOLEPYRUVATE OXIDOREDUCTASE SUBUNIT IORB"/>
    <property type="match status" value="1"/>
</dbReference>
<accession>A0A8T3VPN2</accession>
<gene>
    <name evidence="7" type="ORF">E7Z73_10840</name>
</gene>
<feature type="domain" description="Pyruvate/ketoisovalerate oxidoreductase catalytic" evidence="6">
    <location>
        <begin position="11"/>
        <end position="188"/>
    </location>
</feature>
<name>A0A8T3VPN2_9EURY</name>
<dbReference type="EMBL" id="SUTE01000093">
    <property type="protein sequence ID" value="MBE6506204.1"/>
    <property type="molecule type" value="Genomic_DNA"/>
</dbReference>
<dbReference type="SUPFAM" id="SSF53323">
    <property type="entry name" value="Pyruvate-ferredoxin oxidoreductase, PFOR, domain III"/>
    <property type="match status" value="1"/>
</dbReference>
<evidence type="ECO:0000313" key="8">
    <source>
        <dbReference type="Proteomes" id="UP000762703"/>
    </source>
</evidence>
<comment type="caution">
    <text evidence="7">The sequence shown here is derived from an EMBL/GenBank/DDBJ whole genome shotgun (WGS) entry which is preliminary data.</text>
</comment>
<evidence type="ECO:0000256" key="5">
    <source>
        <dbReference type="NCBIfam" id="TIGR03334"/>
    </source>
</evidence>
<evidence type="ECO:0000256" key="1">
    <source>
        <dbReference type="ARBA" id="ARBA00002995"/>
    </source>
</evidence>
<dbReference type="Pfam" id="PF01558">
    <property type="entry name" value="POR"/>
    <property type="match status" value="1"/>
</dbReference>
<dbReference type="RefSeq" id="WP_303737872.1">
    <property type="nucleotide sequence ID" value="NZ_SUTE01000093.1"/>
</dbReference>
<evidence type="ECO:0000256" key="2">
    <source>
        <dbReference type="ARBA" id="ARBA00011238"/>
    </source>
</evidence>
<comment type="catalytic activity">
    <reaction evidence="4">
        <text>indole-3-pyruvate + 2 oxidized [2Fe-2S]-[ferredoxin] + CoA = (indol-3-yl)acetyl-CoA + 2 reduced [2Fe-2S]-[ferredoxin] + CO2 + H(+)</text>
        <dbReference type="Rhea" id="RHEA:12645"/>
        <dbReference type="Rhea" id="RHEA-COMP:10000"/>
        <dbReference type="Rhea" id="RHEA-COMP:10001"/>
        <dbReference type="ChEBI" id="CHEBI:15378"/>
        <dbReference type="ChEBI" id="CHEBI:16526"/>
        <dbReference type="ChEBI" id="CHEBI:17640"/>
        <dbReference type="ChEBI" id="CHEBI:33737"/>
        <dbReference type="ChEBI" id="CHEBI:33738"/>
        <dbReference type="ChEBI" id="CHEBI:57271"/>
        <dbReference type="ChEBI" id="CHEBI:57287"/>
        <dbReference type="EC" id="1.2.7.8"/>
    </reaction>
</comment>
<dbReference type="PANTHER" id="PTHR43854">
    <property type="entry name" value="INDOLEPYRUVATE OXIDOREDUCTASE SUBUNIT IORB"/>
    <property type="match status" value="1"/>
</dbReference>
<dbReference type="Proteomes" id="UP000762703">
    <property type="component" value="Unassembled WGS sequence"/>
</dbReference>
<dbReference type="InterPro" id="IPR017719">
    <property type="entry name" value="Indolepyruvate_Fd_OxRdtase_bsu"/>
</dbReference>